<evidence type="ECO:0000313" key="1">
    <source>
        <dbReference type="EMBL" id="OQD45658.1"/>
    </source>
</evidence>
<protein>
    <submittedName>
        <fullName evidence="1">Uncharacterized protein</fullName>
    </submittedName>
</protein>
<proteinExistence type="predicted"/>
<dbReference type="AlphaFoldDB" id="A0A1V6LZU2"/>
<gene>
    <name evidence="1" type="ORF">BIY37_07310</name>
</gene>
<dbReference type="EMBL" id="MJUW02000080">
    <property type="protein sequence ID" value="OQD45658.1"/>
    <property type="molecule type" value="Genomic_DNA"/>
</dbReference>
<dbReference type="Proteomes" id="UP000242219">
    <property type="component" value="Unassembled WGS sequence"/>
</dbReference>
<comment type="caution">
    <text evidence="1">The sequence shown here is derived from an EMBL/GenBank/DDBJ whole genome shotgun (WGS) entry which is preliminary data.</text>
</comment>
<evidence type="ECO:0000313" key="2">
    <source>
        <dbReference type="Proteomes" id="UP000242219"/>
    </source>
</evidence>
<accession>A0A1V6LZU2</accession>
<keyword evidence="2" id="KW-1185">Reference proteome</keyword>
<reference evidence="1 2" key="1">
    <citation type="journal article" date="2016" name="Genome Announc.">
        <title>Draft Genome Sequence of the Anaerobic Ammonium-Oxidizing Bacterium 'Candidatus Brocadia sp. 40'.</title>
        <authorList>
            <person name="Ali M."/>
            <person name="Haroon M.F."/>
            <person name="Narita Y."/>
            <person name="Zhang L."/>
            <person name="Rangel Shaw D."/>
            <person name="Okabe S."/>
            <person name="Saikaly P.E."/>
        </authorList>
    </citation>
    <scope>NUCLEOTIDE SEQUENCE [LARGE SCALE GENOMIC DNA]</scope>
    <source>
        <strain evidence="1 2">40</strain>
    </source>
</reference>
<sequence length="101" mass="11722">MGCYSECLHKDDQKFQCFFSGATWDFYALKRDRPEIFQKNYRLHQVAIDDAGCPKPFARKTDLLSPSVPGMLQFIFSNTFTHGRNYSFLKKSPAEIPSYII</sequence>
<organism evidence="1 2">
    <name type="scientific">Candidatus Brocadia sapporoensis</name>
    <dbReference type="NCBI Taxonomy" id="392547"/>
    <lineage>
        <taxon>Bacteria</taxon>
        <taxon>Pseudomonadati</taxon>
        <taxon>Planctomycetota</taxon>
        <taxon>Candidatus Brocadiia</taxon>
        <taxon>Candidatus Brocadiales</taxon>
        <taxon>Candidatus Brocadiaceae</taxon>
        <taxon>Candidatus Brocadia</taxon>
    </lineage>
</organism>
<name>A0A1V6LZU2_9BACT</name>